<organism evidence="1 2">
    <name type="scientific">Streptococcus salivarius</name>
    <dbReference type="NCBI Taxonomy" id="1304"/>
    <lineage>
        <taxon>Bacteria</taxon>
        <taxon>Bacillati</taxon>
        <taxon>Bacillota</taxon>
        <taxon>Bacilli</taxon>
        <taxon>Lactobacillales</taxon>
        <taxon>Streptococcaceae</taxon>
        <taxon>Streptococcus</taxon>
    </lineage>
</organism>
<dbReference type="RefSeq" id="WP_195414059.1">
    <property type="nucleotide sequence ID" value="NZ_JADNKH010000019.1"/>
</dbReference>
<sequence length="156" mass="18680">MGNKYYQQLLQADPTGFIDPFKDLGTYDSRLNKFKEPVSELLNPFSGRPYSKIWQKRIETMREIFISYIKSTADPEGSESRKKSVEDKESLNMIVSTYLKLGFHFSDIEKRIDYAQGHLRNHWSRKDHVRYEEPEFFLKEDLKDGYFNPTHHYRKE</sequence>
<dbReference type="GO" id="GO:0032259">
    <property type="term" value="P:methylation"/>
    <property type="evidence" value="ECO:0007669"/>
    <property type="project" value="UniProtKB-KW"/>
</dbReference>
<dbReference type="AlphaFoldDB" id="A0AAW6D829"/>
<evidence type="ECO:0000313" key="1">
    <source>
        <dbReference type="EMBL" id="MDB8614600.1"/>
    </source>
</evidence>
<gene>
    <name evidence="1" type="ORF">PNU26_09355</name>
</gene>
<keyword evidence="1" id="KW-0489">Methyltransferase</keyword>
<accession>A0AAW6D829</accession>
<name>A0AAW6D829_STRSL</name>
<evidence type="ECO:0000313" key="2">
    <source>
        <dbReference type="Proteomes" id="UP001210204"/>
    </source>
</evidence>
<keyword evidence="1" id="KW-0808">Transferase</keyword>
<proteinExistence type="predicted"/>
<comment type="caution">
    <text evidence="1">The sequence shown here is derived from an EMBL/GenBank/DDBJ whole genome shotgun (WGS) entry which is preliminary data.</text>
</comment>
<dbReference type="GO" id="GO:0008168">
    <property type="term" value="F:methyltransferase activity"/>
    <property type="evidence" value="ECO:0007669"/>
    <property type="project" value="UniProtKB-KW"/>
</dbReference>
<reference evidence="1" key="1">
    <citation type="submission" date="2023-01" db="EMBL/GenBank/DDBJ databases">
        <title>Human gut microbiome strain richness.</title>
        <authorList>
            <person name="Chen-Liaw A."/>
        </authorList>
    </citation>
    <scope>NUCLEOTIDE SEQUENCE</scope>
    <source>
        <strain evidence="1">1001095st1_G4_1001095IJ_161003</strain>
    </source>
</reference>
<protein>
    <submittedName>
        <fullName evidence="1">Modification methylase Sau96I</fullName>
    </submittedName>
</protein>
<dbReference type="Proteomes" id="UP001210204">
    <property type="component" value="Unassembled WGS sequence"/>
</dbReference>
<dbReference type="EMBL" id="JAQMJT010000013">
    <property type="protein sequence ID" value="MDB8614600.1"/>
    <property type="molecule type" value="Genomic_DNA"/>
</dbReference>